<evidence type="ECO:0000256" key="1">
    <source>
        <dbReference type="SAM" id="MobiDB-lite"/>
    </source>
</evidence>
<reference evidence="3" key="1">
    <citation type="journal article" date="2022" name="bioRxiv">
        <title>Genomics of Preaxostyla Flagellates Illuminates Evolutionary Transitions and the Path Towards Mitochondrial Loss.</title>
        <authorList>
            <person name="Novak L.V.F."/>
            <person name="Treitli S.C."/>
            <person name="Pyrih J."/>
            <person name="Halakuc P."/>
            <person name="Pipaliya S.V."/>
            <person name="Vacek V."/>
            <person name="Brzon O."/>
            <person name="Soukal P."/>
            <person name="Eme L."/>
            <person name="Dacks J.B."/>
            <person name="Karnkowska A."/>
            <person name="Elias M."/>
            <person name="Hampl V."/>
        </authorList>
    </citation>
    <scope>NUCLEOTIDE SEQUENCE</scope>
    <source>
        <strain evidence="3">RCP-MX</strain>
    </source>
</reference>
<organism evidence="3 4">
    <name type="scientific">Paratrimastix pyriformis</name>
    <dbReference type="NCBI Taxonomy" id="342808"/>
    <lineage>
        <taxon>Eukaryota</taxon>
        <taxon>Metamonada</taxon>
        <taxon>Preaxostyla</taxon>
        <taxon>Paratrimastigidae</taxon>
        <taxon>Paratrimastix</taxon>
    </lineage>
</organism>
<gene>
    <name evidence="3" type="ORF">PAPYR_3634</name>
</gene>
<evidence type="ECO:0000313" key="4">
    <source>
        <dbReference type="Proteomes" id="UP001141327"/>
    </source>
</evidence>
<keyword evidence="2" id="KW-0472">Membrane</keyword>
<dbReference type="EMBL" id="JAPMOS010000014">
    <property type="protein sequence ID" value="KAJ4460244.1"/>
    <property type="molecule type" value="Genomic_DNA"/>
</dbReference>
<feature type="transmembrane region" description="Helical" evidence="2">
    <location>
        <begin position="66"/>
        <end position="87"/>
    </location>
</feature>
<sequence>MSLGARGLTLITNAVTMIPNTLLSLGYFHRFSHLTDLYRKYGGEYQRNPSAGVFEATKRAANRLNLARAVIAMTFSSLLLQLLTYILLVSGAIIASEVIFGIALGLFLLGLVLSIAELGMQQRTEKEQLDSMRMGTGMQQQHPTMVGGQPFKEAPSTQAGAGIDRPSTTTYSR</sequence>
<evidence type="ECO:0008006" key="5">
    <source>
        <dbReference type="Google" id="ProtNLM"/>
    </source>
</evidence>
<evidence type="ECO:0000313" key="3">
    <source>
        <dbReference type="EMBL" id="KAJ4460244.1"/>
    </source>
</evidence>
<feature type="transmembrane region" description="Helical" evidence="2">
    <location>
        <begin position="93"/>
        <end position="116"/>
    </location>
</feature>
<dbReference type="Pfam" id="PF11026">
    <property type="entry name" value="DUF2721"/>
    <property type="match status" value="1"/>
</dbReference>
<dbReference type="Proteomes" id="UP001141327">
    <property type="component" value="Unassembled WGS sequence"/>
</dbReference>
<keyword evidence="2" id="KW-0812">Transmembrane</keyword>
<comment type="caution">
    <text evidence="3">The sequence shown here is derived from an EMBL/GenBank/DDBJ whole genome shotgun (WGS) entry which is preliminary data.</text>
</comment>
<proteinExistence type="predicted"/>
<dbReference type="InterPro" id="IPR021279">
    <property type="entry name" value="DUF2721"/>
</dbReference>
<protein>
    <recommendedName>
        <fullName evidence="5">DUF2721 domain-containing protein</fullName>
    </recommendedName>
</protein>
<name>A0ABQ8UM45_9EUKA</name>
<keyword evidence="4" id="KW-1185">Reference proteome</keyword>
<accession>A0ABQ8UM45</accession>
<keyword evidence="2" id="KW-1133">Transmembrane helix</keyword>
<feature type="region of interest" description="Disordered" evidence="1">
    <location>
        <begin position="134"/>
        <end position="173"/>
    </location>
</feature>
<evidence type="ECO:0000256" key="2">
    <source>
        <dbReference type="SAM" id="Phobius"/>
    </source>
</evidence>